<reference evidence="12 13" key="1">
    <citation type="submission" date="2018-06" db="EMBL/GenBank/DDBJ databases">
        <authorList>
            <consortium name="Pathogen Informatics"/>
            <person name="Doyle S."/>
        </authorList>
    </citation>
    <scope>NUCLEOTIDE SEQUENCE [LARGE SCALE GENOMIC DNA]</scope>
    <source>
        <strain evidence="13">NCTC 11391</strain>
    </source>
</reference>
<feature type="binding site" evidence="9">
    <location>
        <position position="225"/>
    </location>
    <ligand>
        <name>Mg(2+)</name>
        <dbReference type="ChEBI" id="CHEBI:18420"/>
        <label>2</label>
    </ligand>
</feature>
<keyword evidence="6 9" id="KW-0057">Aromatic amino acid biosynthesis</keyword>
<dbReference type="FunFam" id="3.40.1030.10:FF:000002">
    <property type="entry name" value="Anthranilate phosphoribosyltransferase"/>
    <property type="match status" value="1"/>
</dbReference>
<dbReference type="Pfam" id="PF02885">
    <property type="entry name" value="Glycos_trans_3N"/>
    <property type="match status" value="1"/>
</dbReference>
<comment type="caution">
    <text evidence="9">Lacks conserved residue(s) required for the propagation of feature annotation.</text>
</comment>
<dbReference type="GO" id="GO:0004048">
    <property type="term" value="F:anthranilate phosphoribosyltransferase activity"/>
    <property type="evidence" value="ECO:0007669"/>
    <property type="project" value="UniProtKB-UniRule"/>
</dbReference>
<dbReference type="EMBL" id="UHFA01000002">
    <property type="protein sequence ID" value="SUN37044.1"/>
    <property type="molecule type" value="Genomic_DNA"/>
</dbReference>
<comment type="subunit">
    <text evidence="9">Homodimer.</text>
</comment>
<feature type="binding site" evidence="9">
    <location>
        <position position="165"/>
    </location>
    <ligand>
        <name>anthranilate</name>
        <dbReference type="ChEBI" id="CHEBI:16567"/>
        <label>2</label>
    </ligand>
</feature>
<sequence length="334" mass="35739">MKEVFNKLVARKDLTAEEMEAIFDQILQGQISESQISALLLGLKMKGETAEEIAGVVRALRSHAQTFENLPQGLMCNCGTGGDQSFTFNVSTTASFVLAAGGIPIAKAGNRSVSSKSGSADVLEALGINISAEPEKLEHALKEVSLAFIFAQSVHPAMRFIGPARQALGIPTIMNLVGPLANPVDLESQLMGIYREDLQEVAAEAMRALGRKRAIVVTGPDQMDEAALYGENTYTLLENGQLSQHRFSYKDLGLAKVSLEEIRGGDAKENAQILLSVLKNEPSPFLETTILNAGLGFYANGKVDSLQAGVDLARQLLASGQALAKLRALQEVQV</sequence>
<dbReference type="PANTHER" id="PTHR43285">
    <property type="entry name" value="ANTHRANILATE PHOSPHORIBOSYLTRANSFERASE"/>
    <property type="match status" value="1"/>
</dbReference>
<feature type="binding site" evidence="9">
    <location>
        <position position="79"/>
    </location>
    <ligand>
        <name>5-phospho-alpha-D-ribose 1-diphosphate</name>
        <dbReference type="ChEBI" id="CHEBI:58017"/>
    </ligand>
</feature>
<evidence type="ECO:0000313" key="13">
    <source>
        <dbReference type="Proteomes" id="UP000254082"/>
    </source>
</evidence>
<comment type="pathway">
    <text evidence="1 9">Amino-acid biosynthesis; L-tryptophan biosynthesis; L-tryptophan from chorismate: step 2/5.</text>
</comment>
<dbReference type="SUPFAM" id="SSF52418">
    <property type="entry name" value="Nucleoside phosphorylase/phosphoribosyltransferase catalytic domain"/>
    <property type="match status" value="1"/>
</dbReference>
<feature type="binding site" evidence="9">
    <location>
        <position position="87"/>
    </location>
    <ligand>
        <name>5-phospho-alpha-D-ribose 1-diphosphate</name>
        <dbReference type="ChEBI" id="CHEBI:58017"/>
    </ligand>
</feature>
<dbReference type="Gene3D" id="3.40.1030.10">
    <property type="entry name" value="Nucleoside phosphorylase/phosphoribosyltransferase catalytic domain"/>
    <property type="match status" value="1"/>
</dbReference>
<dbReference type="InterPro" id="IPR036320">
    <property type="entry name" value="Glycosyl_Trfase_fam3_N_dom_sf"/>
</dbReference>
<dbReference type="PANTHER" id="PTHR43285:SF2">
    <property type="entry name" value="ANTHRANILATE PHOSPHORIBOSYLTRANSFERASE"/>
    <property type="match status" value="1"/>
</dbReference>
<evidence type="ECO:0000259" key="11">
    <source>
        <dbReference type="Pfam" id="PF02885"/>
    </source>
</evidence>
<dbReference type="HAMAP" id="MF_00211">
    <property type="entry name" value="TrpD"/>
    <property type="match status" value="1"/>
</dbReference>
<dbReference type="NCBIfam" id="TIGR01245">
    <property type="entry name" value="trpD"/>
    <property type="match status" value="1"/>
</dbReference>
<feature type="binding site" evidence="9">
    <location>
        <position position="225"/>
    </location>
    <ligand>
        <name>Mg(2+)</name>
        <dbReference type="ChEBI" id="CHEBI:18420"/>
        <label>1</label>
    </ligand>
</feature>
<keyword evidence="9" id="KW-0479">Metal-binding</keyword>
<dbReference type="InterPro" id="IPR000312">
    <property type="entry name" value="Glycosyl_Trfase_fam3"/>
</dbReference>
<feature type="domain" description="Glycosyl transferase family 3" evidence="10">
    <location>
        <begin position="75"/>
        <end position="323"/>
    </location>
</feature>
<dbReference type="InterPro" id="IPR035902">
    <property type="entry name" value="Nuc_phospho_transferase"/>
</dbReference>
<feature type="binding site" evidence="9">
    <location>
        <position position="224"/>
    </location>
    <ligand>
        <name>Mg(2+)</name>
        <dbReference type="ChEBI" id="CHEBI:18420"/>
        <label>2</label>
    </ligand>
</feature>
<gene>
    <name evidence="9 12" type="primary">trpD</name>
    <name evidence="12" type="ORF">NCTC11391_01890</name>
</gene>
<accession>A0A380JGC3</accession>
<dbReference type="SUPFAM" id="SSF47648">
    <property type="entry name" value="Nucleoside phosphorylase/phosphoribosyltransferase N-terminal domain"/>
    <property type="match status" value="1"/>
</dbReference>
<dbReference type="GO" id="GO:0005829">
    <property type="term" value="C:cytosol"/>
    <property type="evidence" value="ECO:0007669"/>
    <property type="project" value="TreeGrafter"/>
</dbReference>
<evidence type="ECO:0000256" key="1">
    <source>
        <dbReference type="ARBA" id="ARBA00004907"/>
    </source>
</evidence>
<evidence type="ECO:0000256" key="3">
    <source>
        <dbReference type="ARBA" id="ARBA00022676"/>
    </source>
</evidence>
<feature type="binding site" evidence="9">
    <location>
        <position position="119"/>
    </location>
    <ligand>
        <name>5-phospho-alpha-D-ribose 1-diphosphate</name>
        <dbReference type="ChEBI" id="CHEBI:58017"/>
    </ligand>
</feature>
<dbReference type="AlphaFoldDB" id="A0A380JGC3"/>
<keyword evidence="13" id="KW-1185">Reference proteome</keyword>
<evidence type="ECO:0000259" key="10">
    <source>
        <dbReference type="Pfam" id="PF00591"/>
    </source>
</evidence>
<feature type="domain" description="Glycosyl transferase family 3 N-terminal" evidence="11">
    <location>
        <begin position="2"/>
        <end position="64"/>
    </location>
</feature>
<keyword evidence="3 9" id="KW-0328">Glycosyltransferase</keyword>
<dbReference type="GO" id="GO:0000162">
    <property type="term" value="P:L-tryptophan biosynthetic process"/>
    <property type="evidence" value="ECO:0007669"/>
    <property type="project" value="UniProtKB-UniRule"/>
</dbReference>
<dbReference type="InterPro" id="IPR017459">
    <property type="entry name" value="Glycosyl_Trfase_fam3_N_dom"/>
</dbReference>
<dbReference type="OrthoDB" id="9806430at2"/>
<evidence type="ECO:0000256" key="5">
    <source>
        <dbReference type="ARBA" id="ARBA00022822"/>
    </source>
</evidence>
<dbReference type="GO" id="GO:0000287">
    <property type="term" value="F:magnesium ion binding"/>
    <property type="evidence" value="ECO:0007669"/>
    <property type="project" value="UniProtKB-UniRule"/>
</dbReference>
<feature type="binding site" evidence="9">
    <location>
        <position position="79"/>
    </location>
    <ligand>
        <name>anthranilate</name>
        <dbReference type="ChEBI" id="CHEBI:16567"/>
        <label>1</label>
    </ligand>
</feature>
<evidence type="ECO:0000256" key="6">
    <source>
        <dbReference type="ARBA" id="ARBA00023141"/>
    </source>
</evidence>
<keyword evidence="2 9" id="KW-0028">Amino-acid biosynthesis</keyword>
<dbReference type="EC" id="2.4.2.18" evidence="9"/>
<dbReference type="Gene3D" id="1.20.970.10">
    <property type="entry name" value="Transferase, Pyrimidine Nucleoside Phosphorylase, Chain C"/>
    <property type="match status" value="1"/>
</dbReference>
<name>A0A380JGC3_STRDO</name>
<comment type="catalytic activity">
    <reaction evidence="7 9">
        <text>N-(5-phospho-beta-D-ribosyl)anthranilate + diphosphate = 5-phospho-alpha-D-ribose 1-diphosphate + anthranilate</text>
        <dbReference type="Rhea" id="RHEA:11768"/>
        <dbReference type="ChEBI" id="CHEBI:16567"/>
        <dbReference type="ChEBI" id="CHEBI:18277"/>
        <dbReference type="ChEBI" id="CHEBI:33019"/>
        <dbReference type="ChEBI" id="CHEBI:58017"/>
        <dbReference type="EC" id="2.4.2.18"/>
    </reaction>
</comment>
<evidence type="ECO:0000313" key="12">
    <source>
        <dbReference type="EMBL" id="SUN37044.1"/>
    </source>
</evidence>
<evidence type="ECO:0000256" key="9">
    <source>
        <dbReference type="HAMAP-Rule" id="MF_00211"/>
    </source>
</evidence>
<comment type="function">
    <text evidence="9">Catalyzes the transfer of the phosphoribosyl group of 5-phosphorylribose-1-pyrophosphate (PRPP) to anthranilate to yield N-(5'-phosphoribosyl)-anthranilate (PRA).</text>
</comment>
<protein>
    <recommendedName>
        <fullName evidence="9">Anthranilate phosphoribosyltransferase</fullName>
        <ecNumber evidence="9">2.4.2.18</ecNumber>
    </recommendedName>
</protein>
<dbReference type="UniPathway" id="UPA00035">
    <property type="reaction ID" value="UER00041"/>
</dbReference>
<evidence type="ECO:0000256" key="7">
    <source>
        <dbReference type="ARBA" id="ARBA00052328"/>
    </source>
</evidence>
<comment type="similarity">
    <text evidence="9">Belongs to the anthranilate phosphoribosyltransferase family.</text>
</comment>
<evidence type="ECO:0000256" key="2">
    <source>
        <dbReference type="ARBA" id="ARBA00022605"/>
    </source>
</evidence>
<keyword evidence="9" id="KW-0460">Magnesium</keyword>
<feature type="binding site" evidence="9">
    <location>
        <position position="110"/>
    </location>
    <ligand>
        <name>anthranilate</name>
        <dbReference type="ChEBI" id="CHEBI:16567"/>
        <label>1</label>
    </ligand>
</feature>
<feature type="binding site" evidence="9">
    <location>
        <begin position="82"/>
        <end position="83"/>
    </location>
    <ligand>
        <name>5-phospho-alpha-D-ribose 1-diphosphate</name>
        <dbReference type="ChEBI" id="CHEBI:58017"/>
    </ligand>
</feature>
<keyword evidence="5 9" id="KW-0822">Tryptophan biosynthesis</keyword>
<organism evidence="12 13">
    <name type="scientific">Streptococcus downei MFe28</name>
    <dbReference type="NCBI Taxonomy" id="764290"/>
    <lineage>
        <taxon>Bacteria</taxon>
        <taxon>Bacillati</taxon>
        <taxon>Bacillota</taxon>
        <taxon>Bacilli</taxon>
        <taxon>Lactobacillales</taxon>
        <taxon>Streptococcaceae</taxon>
        <taxon>Streptococcus</taxon>
    </lineage>
</organism>
<feature type="binding site" evidence="9">
    <location>
        <begin position="107"/>
        <end position="115"/>
    </location>
    <ligand>
        <name>5-phospho-alpha-D-ribose 1-diphosphate</name>
        <dbReference type="ChEBI" id="CHEBI:58017"/>
    </ligand>
</feature>
<dbReference type="RefSeq" id="WP_115325138.1">
    <property type="nucleotide sequence ID" value="NZ_UHFA01000002.1"/>
</dbReference>
<evidence type="ECO:0000256" key="8">
    <source>
        <dbReference type="ARBA" id="ARBA00061188"/>
    </source>
</evidence>
<dbReference type="InterPro" id="IPR005940">
    <property type="entry name" value="Anthranilate_Pribosyl_Tfrase"/>
</dbReference>
<feature type="binding site" evidence="9">
    <location>
        <position position="91"/>
    </location>
    <ligand>
        <name>Mg(2+)</name>
        <dbReference type="ChEBI" id="CHEBI:18420"/>
        <label>1</label>
    </ligand>
</feature>
<feature type="binding site" evidence="9">
    <location>
        <begin position="89"/>
        <end position="92"/>
    </location>
    <ligand>
        <name>5-phospho-alpha-D-ribose 1-diphosphate</name>
        <dbReference type="ChEBI" id="CHEBI:58017"/>
    </ligand>
</feature>
<comment type="cofactor">
    <cofactor evidence="9">
        <name>Mg(2+)</name>
        <dbReference type="ChEBI" id="CHEBI:18420"/>
    </cofactor>
    <text evidence="9">Binds 2 magnesium ions per monomer.</text>
</comment>
<comment type="similarity">
    <text evidence="8">In the C-terminal section; belongs to the anthranilate phosphoribosyltransferase family.</text>
</comment>
<dbReference type="Pfam" id="PF00591">
    <property type="entry name" value="Glycos_transf_3"/>
    <property type="match status" value="1"/>
</dbReference>
<evidence type="ECO:0000256" key="4">
    <source>
        <dbReference type="ARBA" id="ARBA00022679"/>
    </source>
</evidence>
<proteinExistence type="inferred from homology"/>
<dbReference type="Proteomes" id="UP000254082">
    <property type="component" value="Unassembled WGS sequence"/>
</dbReference>
<keyword evidence="4 9" id="KW-0808">Transferase</keyword>